<dbReference type="InterPro" id="IPR011333">
    <property type="entry name" value="SKP1/BTB/POZ_sf"/>
</dbReference>
<dbReference type="EMBL" id="BEXD01004313">
    <property type="protein sequence ID" value="GBC09563.1"/>
    <property type="molecule type" value="Genomic_DNA"/>
</dbReference>
<protein>
    <submittedName>
        <fullName evidence="4">BTB/POZ domain-containing protein</fullName>
    </submittedName>
</protein>
<dbReference type="SUPFAM" id="SSF54695">
    <property type="entry name" value="POZ domain"/>
    <property type="match status" value="1"/>
</dbReference>
<dbReference type="Proteomes" id="UP000615446">
    <property type="component" value="Unassembled WGS sequence"/>
</dbReference>
<dbReference type="CDD" id="cd18186">
    <property type="entry name" value="BTB_POZ_ZBTB_KLHL-like"/>
    <property type="match status" value="1"/>
</dbReference>
<evidence type="ECO:0000259" key="1">
    <source>
        <dbReference type="PROSITE" id="PS50097"/>
    </source>
</evidence>
<dbReference type="Gene3D" id="1.25.40.420">
    <property type="match status" value="1"/>
</dbReference>
<proteinExistence type="predicted"/>
<dbReference type="PROSITE" id="PS50097">
    <property type="entry name" value="BTB"/>
    <property type="match status" value="1"/>
</dbReference>
<dbReference type="Proteomes" id="UP000247702">
    <property type="component" value="Unassembled WGS sequence"/>
</dbReference>
<dbReference type="Gene3D" id="3.30.710.10">
    <property type="entry name" value="Potassium Channel Kv1.1, Chain A"/>
    <property type="match status" value="1"/>
</dbReference>
<evidence type="ECO:0000313" key="5">
    <source>
        <dbReference type="Proteomes" id="UP000247702"/>
    </source>
</evidence>
<evidence type="ECO:0000313" key="4">
    <source>
        <dbReference type="EMBL" id="GES84953.1"/>
    </source>
</evidence>
<dbReference type="PANTHER" id="PTHR24410">
    <property type="entry name" value="HL07962P-RELATED"/>
    <property type="match status" value="1"/>
</dbReference>
<feature type="domain" description="TLDc" evidence="2">
    <location>
        <begin position="298"/>
        <end position="468"/>
    </location>
</feature>
<name>A0A2Z6S8Y0_9GLOM</name>
<comment type="caution">
    <text evidence="3">The sequence shown here is derived from an EMBL/GenBank/DDBJ whole genome shotgun (WGS) entry which is preliminary data.</text>
</comment>
<feature type="domain" description="BTB" evidence="1">
    <location>
        <begin position="23"/>
        <end position="96"/>
    </location>
</feature>
<dbReference type="EMBL" id="BLAL01000087">
    <property type="protein sequence ID" value="GES84953.1"/>
    <property type="molecule type" value="Genomic_DNA"/>
</dbReference>
<dbReference type="InterPro" id="IPR000210">
    <property type="entry name" value="BTB/POZ_dom"/>
</dbReference>
<reference evidence="4" key="2">
    <citation type="submission" date="2019-10" db="EMBL/GenBank/DDBJ databases">
        <title>Conservation and host-specific expression of non-tandemly repeated heterogenous ribosome RNA gene in arbuscular mycorrhizal fungi.</title>
        <authorList>
            <person name="Maeda T."/>
            <person name="Kobayashi Y."/>
            <person name="Nakagawa T."/>
            <person name="Ezawa T."/>
            <person name="Yamaguchi K."/>
            <person name="Bino T."/>
            <person name="Nishimoto Y."/>
            <person name="Shigenobu S."/>
            <person name="Kawaguchi M."/>
        </authorList>
    </citation>
    <scope>NUCLEOTIDE SEQUENCE</scope>
    <source>
        <strain evidence="4">HR1</strain>
    </source>
</reference>
<dbReference type="OrthoDB" id="298084at2759"/>
<dbReference type="PANTHER" id="PTHR24410:SF23">
    <property type="entry name" value="BTB DOMAIN-CONTAINING PROTEIN-RELATED"/>
    <property type="match status" value="1"/>
</dbReference>
<evidence type="ECO:0000313" key="3">
    <source>
        <dbReference type="EMBL" id="GBC09563.1"/>
    </source>
</evidence>
<sequence>MSNKFESDVTKALGEILKAETDYDVIIQVGKESDFKEFHVHSIILRFRSEHFNEILSAENIMKKDGKYIIKKQNIAPQVFEVILKYLYTGHININNKTGTELLDIMIASDELKLNQVIKFTEGFIIKNHAQFLQNDPVGIIKIVYYNKLLVNLQEFCLETICSDPNILLNSDKFINLSAPLLEIILKRDDLNLPEIEIWESLIKWGLAQGETLNQDVTKWNQENFNQFQRIIYKFIPLIRFYEISSDDYYHKIKPYKKILLKELRSDITKFHMVSGYTPTPKISPRCPKYQINQIDSVLINQNHLVLFANWIDKKGENNKYTRTIPYKFILLYRASRDGNTTTAFHDKCDKKGATIVVVKIKGSEQIIGGYNPFDWDSSSGYKNTTNSFIFSFGDRKDIESAKAGYNNGTTSIGCYPNYGPIFGGTFYTQDATNWRINDCCNYSMPSSNIGIPTGSVIVDDYEVFQVIKKS</sequence>
<dbReference type="AlphaFoldDB" id="A0A2Z6S8Y0"/>
<dbReference type="InterPro" id="IPR051481">
    <property type="entry name" value="BTB-POZ/Galectin-3-binding"/>
</dbReference>
<gene>
    <name evidence="4" type="ORF">RCL2_001204000</name>
    <name evidence="3" type="ORF">RclHR1_08990007</name>
</gene>
<dbReference type="Pfam" id="PF00651">
    <property type="entry name" value="BTB"/>
    <property type="match status" value="1"/>
</dbReference>
<keyword evidence="5" id="KW-1185">Reference proteome</keyword>
<dbReference type="PROSITE" id="PS51886">
    <property type="entry name" value="TLDC"/>
    <property type="match status" value="1"/>
</dbReference>
<dbReference type="SMART" id="SM00225">
    <property type="entry name" value="BTB"/>
    <property type="match status" value="1"/>
</dbReference>
<evidence type="ECO:0000259" key="2">
    <source>
        <dbReference type="PROSITE" id="PS51886"/>
    </source>
</evidence>
<dbReference type="Pfam" id="PF07534">
    <property type="entry name" value="TLD"/>
    <property type="match status" value="1"/>
</dbReference>
<dbReference type="InterPro" id="IPR011705">
    <property type="entry name" value="BACK"/>
</dbReference>
<organism evidence="3 5">
    <name type="scientific">Rhizophagus clarus</name>
    <dbReference type="NCBI Taxonomy" id="94130"/>
    <lineage>
        <taxon>Eukaryota</taxon>
        <taxon>Fungi</taxon>
        <taxon>Fungi incertae sedis</taxon>
        <taxon>Mucoromycota</taxon>
        <taxon>Glomeromycotina</taxon>
        <taxon>Glomeromycetes</taxon>
        <taxon>Glomerales</taxon>
        <taxon>Glomeraceae</taxon>
        <taxon>Rhizophagus</taxon>
    </lineage>
</organism>
<reference evidence="3 5" key="1">
    <citation type="submission" date="2017-11" db="EMBL/GenBank/DDBJ databases">
        <title>The genome of Rhizophagus clarus HR1 reveals common genetic basis of auxotrophy among arbuscular mycorrhizal fungi.</title>
        <authorList>
            <person name="Kobayashi Y."/>
        </authorList>
    </citation>
    <scope>NUCLEOTIDE SEQUENCE [LARGE SCALE GENOMIC DNA]</scope>
    <source>
        <strain evidence="3 5">HR1</strain>
    </source>
</reference>
<accession>A0A2Z6S8Y0</accession>
<dbReference type="InterPro" id="IPR006571">
    <property type="entry name" value="TLDc_dom"/>
</dbReference>
<dbReference type="Pfam" id="PF07707">
    <property type="entry name" value="BACK"/>
    <property type="match status" value="1"/>
</dbReference>